<sequence length="370" mass="40292">MADRDGIATHRAATARSAAPVMAQVEVIAPHIKRRLSGVTSTVIQLVPIQARSLGITTIGPGLPDHLPKMRWWQVFSLLKRPRSGRKRIWHARRNIEMLAGLVLKSIFRAPLSLVFTSAGQRDHTRWTKFLIRRMDAVIATSSKAAAYLKVPSTVVMHGVDTDRFTPPKDKAAALKALGLDPTQNYVGCFGRVRHQKGVDLFVEAMVELLPSRPGWSAVISGRTTVQHAEFEQKLKDQAAAAGLADRILFVGEVPDITPWFGAMSLYIAPQRWEGFGLTPLEAMSSGVPVVATDVGAFSELVVEGVTGNVVAREDLPAIVACAGRFMDDDAARQVAAEAALAHARANFPLRREADGIRQVYDKVWAGRGA</sequence>
<reference evidence="5 6" key="1">
    <citation type="submission" date="2018-03" db="EMBL/GenBank/DDBJ databases">
        <title>The draft genome of Mesorhizobium soli JCM 19897.</title>
        <authorList>
            <person name="Li L."/>
            <person name="Liu L."/>
            <person name="Liang L."/>
            <person name="Wang T."/>
            <person name="Zhang X."/>
        </authorList>
    </citation>
    <scope>NUCLEOTIDE SEQUENCE [LARGE SCALE GENOMIC DNA]</scope>
    <source>
        <strain evidence="5 6">JCM 19897</strain>
    </source>
</reference>
<accession>A0A2P7S725</accession>
<evidence type="ECO:0000256" key="2">
    <source>
        <dbReference type="ARBA" id="ARBA00022676"/>
    </source>
</evidence>
<dbReference type="CDD" id="cd03801">
    <property type="entry name" value="GT4_PimA-like"/>
    <property type="match status" value="1"/>
</dbReference>
<comment type="caution">
    <text evidence="5">The sequence shown here is derived from an EMBL/GenBank/DDBJ whole genome shotgun (WGS) entry which is preliminary data.</text>
</comment>
<dbReference type="Pfam" id="PF00534">
    <property type="entry name" value="Glycos_transf_1"/>
    <property type="match status" value="1"/>
</dbReference>
<evidence type="ECO:0000313" key="6">
    <source>
        <dbReference type="Proteomes" id="UP000240653"/>
    </source>
</evidence>
<dbReference type="SUPFAM" id="SSF53756">
    <property type="entry name" value="UDP-Glycosyltransferase/glycogen phosphorylase"/>
    <property type="match status" value="1"/>
</dbReference>
<name>A0A2P7S725_9HYPH</name>
<dbReference type="InterPro" id="IPR001296">
    <property type="entry name" value="Glyco_trans_1"/>
</dbReference>
<evidence type="ECO:0000259" key="4">
    <source>
        <dbReference type="Pfam" id="PF00534"/>
    </source>
</evidence>
<organism evidence="5 6">
    <name type="scientific">Pseudaminobacter soli</name>
    <name type="common">ex Li et al. 2025</name>
    <dbReference type="NCBI Taxonomy" id="1295366"/>
    <lineage>
        <taxon>Bacteria</taxon>
        <taxon>Pseudomonadati</taxon>
        <taxon>Pseudomonadota</taxon>
        <taxon>Alphaproteobacteria</taxon>
        <taxon>Hyphomicrobiales</taxon>
        <taxon>Phyllobacteriaceae</taxon>
        <taxon>Pseudaminobacter</taxon>
    </lineage>
</organism>
<keyword evidence="2" id="KW-0328">Glycosyltransferase</keyword>
<dbReference type="OrthoDB" id="5490290at2"/>
<keyword evidence="3 5" id="KW-0808">Transferase</keyword>
<protein>
    <submittedName>
        <fullName evidence="5">Glycosyl transferase family 1</fullName>
    </submittedName>
</protein>
<dbReference type="Gene3D" id="3.40.50.2000">
    <property type="entry name" value="Glycogen Phosphorylase B"/>
    <property type="match status" value="2"/>
</dbReference>
<dbReference type="EMBL" id="PXYL01000011">
    <property type="protein sequence ID" value="PSJ58245.1"/>
    <property type="molecule type" value="Genomic_DNA"/>
</dbReference>
<keyword evidence="6" id="KW-1185">Reference proteome</keyword>
<evidence type="ECO:0000256" key="1">
    <source>
        <dbReference type="ARBA" id="ARBA00009481"/>
    </source>
</evidence>
<evidence type="ECO:0000256" key="3">
    <source>
        <dbReference type="ARBA" id="ARBA00022679"/>
    </source>
</evidence>
<feature type="domain" description="Glycosyl transferase family 1" evidence="4">
    <location>
        <begin position="174"/>
        <end position="340"/>
    </location>
</feature>
<dbReference type="AlphaFoldDB" id="A0A2P7S725"/>
<dbReference type="PANTHER" id="PTHR12526">
    <property type="entry name" value="GLYCOSYLTRANSFERASE"/>
    <property type="match status" value="1"/>
</dbReference>
<dbReference type="PANTHER" id="PTHR12526:SF640">
    <property type="entry name" value="COLANIC ACID BIOSYNTHESIS GLYCOSYLTRANSFERASE WCAL-RELATED"/>
    <property type="match status" value="1"/>
</dbReference>
<evidence type="ECO:0000313" key="5">
    <source>
        <dbReference type="EMBL" id="PSJ58245.1"/>
    </source>
</evidence>
<dbReference type="GO" id="GO:0016757">
    <property type="term" value="F:glycosyltransferase activity"/>
    <property type="evidence" value="ECO:0007669"/>
    <property type="project" value="UniProtKB-KW"/>
</dbReference>
<proteinExistence type="inferred from homology"/>
<comment type="similarity">
    <text evidence="1">Belongs to the glycosyltransferase group 1 family. Glycosyltransferase 4 subfamily.</text>
</comment>
<dbReference type="Proteomes" id="UP000240653">
    <property type="component" value="Unassembled WGS sequence"/>
</dbReference>
<gene>
    <name evidence="5" type="ORF">C7I85_20530</name>
</gene>